<dbReference type="AlphaFoldDB" id="A0AAD1KSH7"/>
<evidence type="ECO:0000256" key="1">
    <source>
        <dbReference type="ARBA" id="ARBA00006484"/>
    </source>
</evidence>
<dbReference type="PROSITE" id="PS00061">
    <property type="entry name" value="ADH_SHORT"/>
    <property type="match status" value="1"/>
</dbReference>
<dbReference type="InterPro" id="IPR020904">
    <property type="entry name" value="Sc_DH/Rdtase_CS"/>
</dbReference>
<reference evidence="2" key="1">
    <citation type="submission" date="2021-07" db="EMBL/GenBank/DDBJ databases">
        <title>Complete genome sequences of four Thermus thermophilus strains isolated from Arima Hot Spring in Japan.</title>
        <authorList>
            <person name="Tomariguchi N."/>
            <person name="Ueno Y."/>
            <person name="Miyazaki K."/>
        </authorList>
    </citation>
    <scope>NUCLEOTIDE SEQUENCE</scope>
    <source>
        <strain evidence="2">AA1-1</strain>
    </source>
</reference>
<evidence type="ECO:0000313" key="2">
    <source>
        <dbReference type="EMBL" id="BCZ86219.1"/>
    </source>
</evidence>
<dbReference type="PANTHER" id="PTHR42760">
    <property type="entry name" value="SHORT-CHAIN DEHYDROGENASES/REDUCTASES FAMILY MEMBER"/>
    <property type="match status" value="1"/>
</dbReference>
<dbReference type="InterPro" id="IPR036291">
    <property type="entry name" value="NAD(P)-bd_dom_sf"/>
</dbReference>
<dbReference type="PANTHER" id="PTHR42760:SF106">
    <property type="entry name" value="PROTEIN FIXR"/>
    <property type="match status" value="1"/>
</dbReference>
<protein>
    <submittedName>
        <fullName evidence="2">Dehydrogenase</fullName>
    </submittedName>
</protein>
<dbReference type="EMBL" id="AP024926">
    <property type="protein sequence ID" value="BCZ86219.1"/>
    <property type="molecule type" value="Genomic_DNA"/>
</dbReference>
<dbReference type="InterPro" id="IPR002347">
    <property type="entry name" value="SDR_fam"/>
</dbReference>
<name>A0AAD1KSH7_THETH</name>
<dbReference type="Pfam" id="PF13561">
    <property type="entry name" value="adh_short_C2"/>
    <property type="match status" value="1"/>
</dbReference>
<organism evidence="2 3">
    <name type="scientific">Thermus thermophilus</name>
    <dbReference type="NCBI Taxonomy" id="274"/>
    <lineage>
        <taxon>Bacteria</taxon>
        <taxon>Thermotogati</taxon>
        <taxon>Deinococcota</taxon>
        <taxon>Deinococci</taxon>
        <taxon>Thermales</taxon>
        <taxon>Thermaceae</taxon>
        <taxon>Thermus</taxon>
    </lineage>
</organism>
<dbReference type="SUPFAM" id="SSF51735">
    <property type="entry name" value="NAD(P)-binding Rossmann-fold domains"/>
    <property type="match status" value="1"/>
</dbReference>
<proteinExistence type="inferred from homology"/>
<dbReference type="Gene3D" id="3.40.50.720">
    <property type="entry name" value="NAD(P)-binding Rossmann-like Domain"/>
    <property type="match status" value="1"/>
</dbReference>
<dbReference type="NCBIfam" id="NF005559">
    <property type="entry name" value="PRK07231.1"/>
    <property type="match status" value="1"/>
</dbReference>
<dbReference type="PRINTS" id="PR00080">
    <property type="entry name" value="SDRFAMILY"/>
</dbReference>
<dbReference type="CDD" id="cd05233">
    <property type="entry name" value="SDR_c"/>
    <property type="match status" value="1"/>
</dbReference>
<comment type="similarity">
    <text evidence="1">Belongs to the short-chain dehydrogenases/reductases (SDR) family.</text>
</comment>
<sequence>MAFVKGPPLDGRPSGENPSGMGLFAGKGVLVTGGARGIGRAIAQAFAREGALVALCDLRPEGKEVAEAIGGAFFQVDLEDERERVRFVEEAAYALGRVDVLVNNAAIAAPGSALTVRLPEWRRVLEVNLTAPMHLSALAAREMRKVGGGAIVNVASVQGLFAEQENAAYNASKGGLVNLTRSLALDLAPLRIRVNAVAPGAIATEAVLEAIALSPDPERTRRDWEDLHALRRLGKPEEVAEAVLFLASEKASFITGAILPVDGGMTASFMMAGRPV</sequence>
<dbReference type="Proteomes" id="UP000825379">
    <property type="component" value="Chromosome"/>
</dbReference>
<dbReference type="GO" id="GO:0016616">
    <property type="term" value="F:oxidoreductase activity, acting on the CH-OH group of donors, NAD or NADP as acceptor"/>
    <property type="evidence" value="ECO:0007669"/>
    <property type="project" value="TreeGrafter"/>
</dbReference>
<evidence type="ECO:0000313" key="3">
    <source>
        <dbReference type="Proteomes" id="UP000825379"/>
    </source>
</evidence>
<gene>
    <name evidence="2" type="ORF">TthAA11_04010</name>
</gene>
<dbReference type="FunFam" id="3.40.50.720:FF:000084">
    <property type="entry name" value="Short-chain dehydrogenase reductase"/>
    <property type="match status" value="1"/>
</dbReference>
<dbReference type="PRINTS" id="PR00081">
    <property type="entry name" value="GDHRDH"/>
</dbReference>
<accession>A0AAD1KSH7</accession>